<dbReference type="Proteomes" id="UP000772618">
    <property type="component" value="Unassembled WGS sequence"/>
</dbReference>
<keyword evidence="2" id="KW-1185">Reference proteome</keyword>
<sequence>MNYYFIGKVFPIFIVLICSFIVSQSQVVPVRTKSIEELYTVVDSIAAITKYKLAKIDTSYSQRDLIGFKLGKVNSADTITVLFFKTKEGGNVSLERSGYLMYNFKELSGRYLDIFPIWKKYFNTSANLEVIANNGGDYARDYKPKEEGWYSRINFRKSYKNYWVIK</sequence>
<evidence type="ECO:0000313" key="2">
    <source>
        <dbReference type="Proteomes" id="UP000772618"/>
    </source>
</evidence>
<evidence type="ECO:0000313" key="1">
    <source>
        <dbReference type="EMBL" id="MBT1702940.1"/>
    </source>
</evidence>
<dbReference type="RefSeq" id="WP_254152910.1">
    <property type="nucleotide sequence ID" value="NZ_JAHESD010000010.1"/>
</dbReference>
<organism evidence="1 2">
    <name type="scientific">Chryseosolibacter indicus</name>
    <dbReference type="NCBI Taxonomy" id="2782351"/>
    <lineage>
        <taxon>Bacteria</taxon>
        <taxon>Pseudomonadati</taxon>
        <taxon>Bacteroidota</taxon>
        <taxon>Cytophagia</taxon>
        <taxon>Cytophagales</taxon>
        <taxon>Chryseotaleaceae</taxon>
        <taxon>Chryseosolibacter</taxon>
    </lineage>
</organism>
<accession>A0ABS5VNC4</accession>
<name>A0ABS5VNC4_9BACT</name>
<reference evidence="1 2" key="1">
    <citation type="submission" date="2021-05" db="EMBL/GenBank/DDBJ databases">
        <title>A Polyphasic approach of four new species of the genus Ohtaekwangia: Ohtaekwangia histidinii sp. nov., Ohtaekwangia cretensis sp. nov., Ohtaekwangia indiensis sp. nov., Ohtaekwangia reichenbachii sp. nov. from diverse environment.</title>
        <authorList>
            <person name="Octaviana S."/>
        </authorList>
    </citation>
    <scope>NUCLEOTIDE SEQUENCE [LARGE SCALE GENOMIC DNA]</scope>
    <source>
        <strain evidence="1 2">PWU20</strain>
    </source>
</reference>
<gene>
    <name evidence="1" type="ORF">KK060_06595</name>
</gene>
<comment type="caution">
    <text evidence="1">The sequence shown here is derived from an EMBL/GenBank/DDBJ whole genome shotgun (WGS) entry which is preliminary data.</text>
</comment>
<proteinExistence type="predicted"/>
<protein>
    <submittedName>
        <fullName evidence="1">Uncharacterized protein</fullName>
    </submittedName>
</protein>
<dbReference type="EMBL" id="JAHESD010000010">
    <property type="protein sequence ID" value="MBT1702940.1"/>
    <property type="molecule type" value="Genomic_DNA"/>
</dbReference>